<evidence type="ECO:0000259" key="12">
    <source>
        <dbReference type="PROSITE" id="PS51177"/>
    </source>
</evidence>
<feature type="domain" description="Lumazine-binding" evidence="12">
    <location>
        <begin position="101"/>
        <end position="197"/>
    </location>
</feature>
<evidence type="ECO:0000256" key="4">
    <source>
        <dbReference type="ARBA" id="ARBA00011233"/>
    </source>
</evidence>
<dbReference type="InterPro" id="IPR001783">
    <property type="entry name" value="Lumazine-bd"/>
</dbReference>
<organism evidence="13 14">
    <name type="scientific">Pikeienuella piscinae</name>
    <dbReference type="NCBI Taxonomy" id="2748098"/>
    <lineage>
        <taxon>Bacteria</taxon>
        <taxon>Pseudomonadati</taxon>
        <taxon>Pseudomonadota</taxon>
        <taxon>Alphaproteobacteria</taxon>
        <taxon>Rhodobacterales</taxon>
        <taxon>Paracoccaceae</taxon>
        <taxon>Pikeienuella</taxon>
    </lineage>
</organism>
<feature type="repeat" description="Lumazine-binding" evidence="11">
    <location>
        <begin position="1"/>
        <end position="100"/>
    </location>
</feature>
<dbReference type="PROSITE" id="PS51177">
    <property type="entry name" value="LUMAZINE_BIND"/>
    <property type="match status" value="2"/>
</dbReference>
<evidence type="ECO:0000256" key="6">
    <source>
        <dbReference type="ARBA" id="ARBA00013950"/>
    </source>
</evidence>
<protein>
    <recommendedName>
        <fullName evidence="6 10">Riboflavin synthase</fullName>
        <ecNumber evidence="5 10">2.5.1.9</ecNumber>
    </recommendedName>
</protein>
<dbReference type="InterPro" id="IPR026017">
    <property type="entry name" value="Lumazine-bd_dom"/>
</dbReference>
<dbReference type="SUPFAM" id="SSF63380">
    <property type="entry name" value="Riboflavin synthase domain-like"/>
    <property type="match status" value="2"/>
</dbReference>
<comment type="catalytic activity">
    <reaction evidence="1">
        <text>2 6,7-dimethyl-8-(1-D-ribityl)lumazine + H(+) = 5-amino-6-(D-ribitylamino)uracil + riboflavin</text>
        <dbReference type="Rhea" id="RHEA:20772"/>
        <dbReference type="ChEBI" id="CHEBI:15378"/>
        <dbReference type="ChEBI" id="CHEBI:15934"/>
        <dbReference type="ChEBI" id="CHEBI:57986"/>
        <dbReference type="ChEBI" id="CHEBI:58201"/>
        <dbReference type="EC" id="2.5.1.9"/>
    </reaction>
</comment>
<dbReference type="Proteomes" id="UP000503336">
    <property type="component" value="Chromosome"/>
</dbReference>
<evidence type="ECO:0000256" key="7">
    <source>
        <dbReference type="ARBA" id="ARBA00022619"/>
    </source>
</evidence>
<dbReference type="AlphaFoldDB" id="A0A7L5BSP7"/>
<proteinExistence type="predicted"/>
<comment type="subunit">
    <text evidence="4">Homotrimer.</text>
</comment>
<name>A0A7L5BSP7_9RHOB</name>
<feature type="domain" description="Lumazine-binding" evidence="12">
    <location>
        <begin position="1"/>
        <end position="100"/>
    </location>
</feature>
<keyword evidence="7" id="KW-0686">Riboflavin biosynthesis</keyword>
<reference evidence="13 14" key="1">
    <citation type="submission" date="2020-02" db="EMBL/GenBank/DDBJ databases">
        <title>complete genome sequence of Rhodobacteraceae bacterium.</title>
        <authorList>
            <person name="Park J."/>
            <person name="Kim Y.-S."/>
            <person name="Kim K.-H."/>
        </authorList>
    </citation>
    <scope>NUCLEOTIDE SEQUENCE [LARGE SCALE GENOMIC DNA]</scope>
    <source>
        <strain evidence="13 14">RR4-56</strain>
    </source>
</reference>
<evidence type="ECO:0000256" key="1">
    <source>
        <dbReference type="ARBA" id="ARBA00000968"/>
    </source>
</evidence>
<dbReference type="CDD" id="cd00402">
    <property type="entry name" value="Riboflavin_synthase_like"/>
    <property type="match status" value="1"/>
</dbReference>
<keyword evidence="14" id="KW-1185">Reference proteome</keyword>
<dbReference type="PANTHER" id="PTHR21098:SF12">
    <property type="entry name" value="RIBOFLAVIN SYNTHASE"/>
    <property type="match status" value="1"/>
</dbReference>
<dbReference type="Pfam" id="PF00677">
    <property type="entry name" value="Lum_binding"/>
    <property type="match status" value="2"/>
</dbReference>
<dbReference type="GO" id="GO:0009231">
    <property type="term" value="P:riboflavin biosynthetic process"/>
    <property type="evidence" value="ECO:0007669"/>
    <property type="project" value="UniProtKB-KW"/>
</dbReference>
<comment type="function">
    <text evidence="2">Catalyzes the dismutation of two molecules of 6,7-dimethyl-8-ribityllumazine, resulting in the formation of riboflavin and 5-amino-6-(D-ribitylamino)uracil.</text>
</comment>
<dbReference type="PANTHER" id="PTHR21098">
    <property type="entry name" value="RIBOFLAVIN SYNTHASE ALPHA CHAIN"/>
    <property type="match status" value="1"/>
</dbReference>
<gene>
    <name evidence="13" type="ORF">G5B40_03590</name>
</gene>
<dbReference type="EC" id="2.5.1.9" evidence="5 10"/>
<evidence type="ECO:0000256" key="2">
    <source>
        <dbReference type="ARBA" id="ARBA00002803"/>
    </source>
</evidence>
<dbReference type="NCBIfam" id="TIGR00187">
    <property type="entry name" value="ribE"/>
    <property type="match status" value="1"/>
</dbReference>
<dbReference type="InterPro" id="IPR017938">
    <property type="entry name" value="Riboflavin_synthase-like_b-brl"/>
</dbReference>
<evidence type="ECO:0000256" key="10">
    <source>
        <dbReference type="NCBIfam" id="TIGR00187"/>
    </source>
</evidence>
<evidence type="ECO:0000256" key="9">
    <source>
        <dbReference type="ARBA" id="ARBA00022737"/>
    </source>
</evidence>
<dbReference type="NCBIfam" id="NF009566">
    <property type="entry name" value="PRK13020.1"/>
    <property type="match status" value="1"/>
</dbReference>
<evidence type="ECO:0000256" key="5">
    <source>
        <dbReference type="ARBA" id="ARBA00012827"/>
    </source>
</evidence>
<dbReference type="RefSeq" id="WP_165095100.1">
    <property type="nucleotide sequence ID" value="NZ_CP049056.1"/>
</dbReference>
<dbReference type="NCBIfam" id="NF006767">
    <property type="entry name" value="PRK09289.1"/>
    <property type="match status" value="1"/>
</dbReference>
<evidence type="ECO:0000256" key="3">
    <source>
        <dbReference type="ARBA" id="ARBA00004887"/>
    </source>
</evidence>
<dbReference type="GO" id="GO:0004746">
    <property type="term" value="F:riboflavin synthase activity"/>
    <property type="evidence" value="ECO:0007669"/>
    <property type="project" value="UniProtKB-UniRule"/>
</dbReference>
<dbReference type="FunFam" id="2.40.30.20:FF:000003">
    <property type="entry name" value="Riboflavin synthase, alpha subunit"/>
    <property type="match status" value="1"/>
</dbReference>
<keyword evidence="9" id="KW-0677">Repeat</keyword>
<evidence type="ECO:0000313" key="14">
    <source>
        <dbReference type="Proteomes" id="UP000503336"/>
    </source>
</evidence>
<keyword evidence="8 13" id="KW-0808">Transferase</keyword>
<evidence type="ECO:0000256" key="11">
    <source>
        <dbReference type="PROSITE-ProRule" id="PRU00524"/>
    </source>
</evidence>
<feature type="repeat" description="Lumazine-binding" evidence="11">
    <location>
        <begin position="101"/>
        <end position="197"/>
    </location>
</feature>
<evidence type="ECO:0000256" key="8">
    <source>
        <dbReference type="ARBA" id="ARBA00022679"/>
    </source>
</evidence>
<dbReference type="FunFam" id="2.40.30.20:FF:000004">
    <property type="entry name" value="Riboflavin synthase, alpha subunit"/>
    <property type="match status" value="1"/>
</dbReference>
<dbReference type="KEGG" id="hdh:G5B40_03590"/>
<comment type="pathway">
    <text evidence="3">Cofactor biosynthesis; riboflavin biosynthesis; riboflavin from 2-hydroxy-3-oxobutyl phosphate and 5-amino-6-(D-ribitylamino)uracil: step 2/2.</text>
</comment>
<dbReference type="Gene3D" id="2.40.30.20">
    <property type="match status" value="2"/>
</dbReference>
<evidence type="ECO:0000313" key="13">
    <source>
        <dbReference type="EMBL" id="QIE54600.1"/>
    </source>
</evidence>
<accession>A0A7L5BSP7</accession>
<dbReference type="PIRSF" id="PIRSF000498">
    <property type="entry name" value="Riboflavin_syn_A"/>
    <property type="match status" value="1"/>
</dbReference>
<sequence>MFTGIITSMGEITATERRGDDLRLTVACDYRPETIAIGASIACSGVCLTATARGPHARGGWFTADVSAETLSKTTLGGLGTGDHLNLERALKVGDELGGHIVSGHVDGVGEIVALTPDGESLRATVSAPAPIVRFIAAKGSVAMDGASLTVNEVDGANFGVNLIPHTRAVTTFGALEIGAKVNLEIDVLARYVARLAEAA</sequence>
<dbReference type="InterPro" id="IPR023366">
    <property type="entry name" value="ATP_synth_asu-like_sf"/>
</dbReference>
<dbReference type="EMBL" id="CP049056">
    <property type="protein sequence ID" value="QIE54600.1"/>
    <property type="molecule type" value="Genomic_DNA"/>
</dbReference>